<comment type="subcellular location">
    <subcellularLocation>
        <location evidence="1">Membrane</location>
        <topology evidence="1">Multi-pass membrane protein</topology>
    </subcellularLocation>
</comment>
<reference evidence="7" key="1">
    <citation type="submission" date="2016-03" db="EMBL/GenBank/DDBJ databases">
        <authorList>
            <person name="Guldener U."/>
        </authorList>
    </citation>
    <scope>NUCLEOTIDE SEQUENCE [LARGE SCALE GENOMIC DNA]</scope>
    <source>
        <strain evidence="7">04CH-RAC-A.6.1</strain>
    </source>
</reference>
<gene>
    <name evidence="6" type="ORF">RAG0_11287</name>
</gene>
<dbReference type="Proteomes" id="UP000178912">
    <property type="component" value="Unassembled WGS sequence"/>
</dbReference>
<keyword evidence="3 5" id="KW-1133">Transmembrane helix</keyword>
<feature type="transmembrane region" description="Helical" evidence="5">
    <location>
        <begin position="120"/>
        <end position="137"/>
    </location>
</feature>
<dbReference type="InterPro" id="IPR007568">
    <property type="entry name" value="RTA1"/>
</dbReference>
<evidence type="ECO:0000256" key="1">
    <source>
        <dbReference type="ARBA" id="ARBA00004141"/>
    </source>
</evidence>
<keyword evidence="4 5" id="KW-0472">Membrane</keyword>
<sequence length="206" mass="23376">MVLQSRFKPSLPSFKLPAVTIKPFTLKSLELNLPTPTCVQTIKPDRNGHVPPGTFNVLWTYYPSFIAALVTALDIYKAGIVLQEVFVIFFLGLAATFHITMRKLERNGILPLEKKTWPSLLLAVHASLIFISARIIFRLVEFSHGTNEDNEILSIEWYQYAFDSVPISLAGLMLLKSHPGLFMQGPDSVMPIATWRKKWALRVHRK</sequence>
<evidence type="ECO:0000256" key="4">
    <source>
        <dbReference type="ARBA" id="ARBA00023136"/>
    </source>
</evidence>
<keyword evidence="7" id="KW-1185">Reference proteome</keyword>
<dbReference type="Pfam" id="PF04479">
    <property type="entry name" value="RTA1"/>
    <property type="match status" value="1"/>
</dbReference>
<evidence type="ECO:0000256" key="5">
    <source>
        <dbReference type="SAM" id="Phobius"/>
    </source>
</evidence>
<proteinExistence type="predicted"/>
<dbReference type="AlphaFoldDB" id="A0A1E1L3H3"/>
<evidence type="ECO:0000313" key="6">
    <source>
        <dbReference type="EMBL" id="CZT05049.1"/>
    </source>
</evidence>
<name>A0A1E1L3H3_9HELO</name>
<dbReference type="PANTHER" id="PTHR31465">
    <property type="entry name" value="PROTEIN RTA1-RELATED"/>
    <property type="match status" value="1"/>
</dbReference>
<protein>
    <submittedName>
        <fullName evidence="6">Uncharacterized protein</fullName>
    </submittedName>
</protein>
<evidence type="ECO:0000256" key="3">
    <source>
        <dbReference type="ARBA" id="ARBA00022989"/>
    </source>
</evidence>
<dbReference type="EMBL" id="FJUX01000073">
    <property type="protein sequence ID" value="CZT05049.1"/>
    <property type="molecule type" value="Genomic_DNA"/>
</dbReference>
<evidence type="ECO:0000256" key="2">
    <source>
        <dbReference type="ARBA" id="ARBA00022692"/>
    </source>
</evidence>
<accession>A0A1E1L3H3</accession>
<evidence type="ECO:0000313" key="7">
    <source>
        <dbReference type="Proteomes" id="UP000178912"/>
    </source>
</evidence>
<dbReference type="GO" id="GO:0016020">
    <property type="term" value="C:membrane"/>
    <property type="evidence" value="ECO:0007669"/>
    <property type="project" value="UniProtKB-SubCell"/>
</dbReference>
<dbReference type="PANTHER" id="PTHR31465:SF15">
    <property type="entry name" value="LIPID TRANSPORTER ATNI-RELATED"/>
    <property type="match status" value="1"/>
</dbReference>
<organism evidence="6 7">
    <name type="scientific">Rhynchosporium agropyri</name>
    <dbReference type="NCBI Taxonomy" id="914238"/>
    <lineage>
        <taxon>Eukaryota</taxon>
        <taxon>Fungi</taxon>
        <taxon>Dikarya</taxon>
        <taxon>Ascomycota</taxon>
        <taxon>Pezizomycotina</taxon>
        <taxon>Leotiomycetes</taxon>
        <taxon>Helotiales</taxon>
        <taxon>Ploettnerulaceae</taxon>
        <taxon>Rhynchosporium</taxon>
    </lineage>
</organism>
<keyword evidence="2 5" id="KW-0812">Transmembrane</keyword>
<dbReference type="OrthoDB" id="5384040at2759"/>
<feature type="transmembrane region" description="Helical" evidence="5">
    <location>
        <begin position="79"/>
        <end position="99"/>
    </location>
</feature>